<evidence type="ECO:0000256" key="1">
    <source>
        <dbReference type="SAM" id="MobiDB-lite"/>
    </source>
</evidence>
<dbReference type="OrthoDB" id="5431013at2759"/>
<feature type="compositionally biased region" description="Basic residues" evidence="1">
    <location>
        <begin position="675"/>
        <end position="695"/>
    </location>
</feature>
<feature type="region of interest" description="Disordered" evidence="1">
    <location>
        <begin position="482"/>
        <end position="704"/>
    </location>
</feature>
<dbReference type="Proteomes" id="UP000799778">
    <property type="component" value="Unassembled WGS sequence"/>
</dbReference>
<dbReference type="RefSeq" id="XP_033384403.1">
    <property type="nucleotide sequence ID" value="XM_033531043.1"/>
</dbReference>
<protein>
    <recommendedName>
        <fullName evidence="4">Fungal N-terminal domain-containing protein</fullName>
    </recommendedName>
</protein>
<gene>
    <name evidence="2" type="ORF">BU24DRAFT_450670</name>
</gene>
<dbReference type="EMBL" id="ML978069">
    <property type="protein sequence ID" value="KAF2016064.1"/>
    <property type="molecule type" value="Genomic_DNA"/>
</dbReference>
<organism evidence="2 3">
    <name type="scientific">Aaosphaeria arxii CBS 175.79</name>
    <dbReference type="NCBI Taxonomy" id="1450172"/>
    <lineage>
        <taxon>Eukaryota</taxon>
        <taxon>Fungi</taxon>
        <taxon>Dikarya</taxon>
        <taxon>Ascomycota</taxon>
        <taxon>Pezizomycotina</taxon>
        <taxon>Dothideomycetes</taxon>
        <taxon>Pleosporomycetidae</taxon>
        <taxon>Pleosporales</taxon>
        <taxon>Pleosporales incertae sedis</taxon>
        <taxon>Aaosphaeria</taxon>
    </lineage>
</organism>
<feature type="compositionally biased region" description="Pro residues" evidence="1">
    <location>
        <begin position="627"/>
        <end position="639"/>
    </location>
</feature>
<feature type="compositionally biased region" description="Pro residues" evidence="1">
    <location>
        <begin position="558"/>
        <end position="567"/>
    </location>
</feature>
<dbReference type="AlphaFoldDB" id="A0A6A5XUZ2"/>
<feature type="region of interest" description="Disordered" evidence="1">
    <location>
        <begin position="281"/>
        <end position="300"/>
    </location>
</feature>
<evidence type="ECO:0000313" key="3">
    <source>
        <dbReference type="Proteomes" id="UP000799778"/>
    </source>
</evidence>
<name>A0A6A5XUZ2_9PLEO</name>
<sequence length="721" mass="80545">MADFGAIFALYSRGSALSLDLYKHAATARDGKFLCQLAKSVSNFSLTVKQIGTIIRQDDSLPSAEAIQVLHDLFDQCSLVLDEISDKTTTHQETHAGKYEEQPGHHQRDAVQLSEEELARFRYIYAHLEALKCTIRIVLQTLFTAQSIIWARVQPSISPKRAEAAVTNEKNQLESLVIEQQIAILSASSLYHSSRVNERLITEGDSSQSLTLPEKNSLTPTDLVQYQHESIISLDTADAQEEAWMPSICAISGSHADHVLSTWTRLRQLHDNISDIERQRLAEQRETQQPTVESDSDDEAEYLREDGTKIGTPTPRRPGSVQPLFTENTTLPIPVPTSKFGPTAPISPVSSYGASPRSSIASLPVEAAAAVEAKVKDEDISLEIPWRLVSGSYYWDYIDGTVQDTNTEKPSSFAFSDRRSWTEISALWVCKEAIQEARFEYHQLQKSRQDDRRTKLEACFKIDQALTFAQVQRLVERTVEIYRQNLPPSPPPPRRSSFERPSASRPVRDRDQDRTPLASLQPTTQKTHPPLERSRTAYAYPPPPPLDRSSSMPGPRTHYPPPPPGPIPHNVNPQLPPRPGHQPLQTMHYPAQPASYFPLPPPPPFSPTSAIPSPAGHGRIPLSPQYPQFPPRQPQPTPVYRPEYQPYRSEHYSSTSTTSDSENNGLKPPREKNRERSHRSRSRRPSSSSHRKKHSSSTVGTLAKVGGLAALLDGIVEMGVL</sequence>
<feature type="compositionally biased region" description="Polar residues" evidence="1">
    <location>
        <begin position="518"/>
        <end position="527"/>
    </location>
</feature>
<accession>A0A6A5XUZ2</accession>
<reference evidence="2" key="1">
    <citation type="journal article" date="2020" name="Stud. Mycol.">
        <title>101 Dothideomycetes genomes: a test case for predicting lifestyles and emergence of pathogens.</title>
        <authorList>
            <person name="Haridas S."/>
            <person name="Albert R."/>
            <person name="Binder M."/>
            <person name="Bloem J."/>
            <person name="Labutti K."/>
            <person name="Salamov A."/>
            <person name="Andreopoulos B."/>
            <person name="Baker S."/>
            <person name="Barry K."/>
            <person name="Bills G."/>
            <person name="Bluhm B."/>
            <person name="Cannon C."/>
            <person name="Castanera R."/>
            <person name="Culley D."/>
            <person name="Daum C."/>
            <person name="Ezra D."/>
            <person name="Gonzalez J."/>
            <person name="Henrissat B."/>
            <person name="Kuo A."/>
            <person name="Liang C."/>
            <person name="Lipzen A."/>
            <person name="Lutzoni F."/>
            <person name="Magnuson J."/>
            <person name="Mondo S."/>
            <person name="Nolan M."/>
            <person name="Ohm R."/>
            <person name="Pangilinan J."/>
            <person name="Park H.-J."/>
            <person name="Ramirez L."/>
            <person name="Alfaro M."/>
            <person name="Sun H."/>
            <person name="Tritt A."/>
            <person name="Yoshinaga Y."/>
            <person name="Zwiers L.-H."/>
            <person name="Turgeon B."/>
            <person name="Goodwin S."/>
            <person name="Spatafora J."/>
            <person name="Crous P."/>
            <person name="Grigoriev I."/>
        </authorList>
    </citation>
    <scope>NUCLEOTIDE SEQUENCE</scope>
    <source>
        <strain evidence="2">CBS 175.79</strain>
    </source>
</reference>
<proteinExistence type="predicted"/>
<evidence type="ECO:0000313" key="2">
    <source>
        <dbReference type="EMBL" id="KAF2016064.1"/>
    </source>
</evidence>
<dbReference type="GeneID" id="54288440"/>
<keyword evidence="3" id="KW-1185">Reference proteome</keyword>
<evidence type="ECO:0008006" key="4">
    <source>
        <dbReference type="Google" id="ProtNLM"/>
    </source>
</evidence>